<evidence type="ECO:0000313" key="2">
    <source>
        <dbReference type="Proteomes" id="UP001187192"/>
    </source>
</evidence>
<evidence type="ECO:0000313" key="1">
    <source>
        <dbReference type="EMBL" id="GMN44251.1"/>
    </source>
</evidence>
<comment type="caution">
    <text evidence="1">The sequence shown here is derived from an EMBL/GenBank/DDBJ whole genome shotgun (WGS) entry which is preliminary data.</text>
</comment>
<organism evidence="1 2">
    <name type="scientific">Ficus carica</name>
    <name type="common">Common fig</name>
    <dbReference type="NCBI Taxonomy" id="3494"/>
    <lineage>
        <taxon>Eukaryota</taxon>
        <taxon>Viridiplantae</taxon>
        <taxon>Streptophyta</taxon>
        <taxon>Embryophyta</taxon>
        <taxon>Tracheophyta</taxon>
        <taxon>Spermatophyta</taxon>
        <taxon>Magnoliopsida</taxon>
        <taxon>eudicotyledons</taxon>
        <taxon>Gunneridae</taxon>
        <taxon>Pentapetalae</taxon>
        <taxon>rosids</taxon>
        <taxon>fabids</taxon>
        <taxon>Rosales</taxon>
        <taxon>Moraceae</taxon>
        <taxon>Ficeae</taxon>
        <taxon>Ficus</taxon>
    </lineage>
</organism>
<keyword evidence="2" id="KW-1185">Reference proteome</keyword>
<protein>
    <submittedName>
        <fullName evidence="1">Uncharacterized protein</fullName>
    </submittedName>
</protein>
<dbReference type="Proteomes" id="UP001187192">
    <property type="component" value="Unassembled WGS sequence"/>
</dbReference>
<proteinExistence type="predicted"/>
<reference evidence="1" key="1">
    <citation type="submission" date="2023-07" db="EMBL/GenBank/DDBJ databases">
        <title>draft genome sequence of fig (Ficus carica).</title>
        <authorList>
            <person name="Takahashi T."/>
            <person name="Nishimura K."/>
        </authorList>
    </citation>
    <scope>NUCLEOTIDE SEQUENCE</scope>
</reference>
<dbReference type="AlphaFoldDB" id="A0AA88AHW1"/>
<name>A0AA88AHW1_FICCA</name>
<gene>
    <name evidence="1" type="ORF">TIFTF001_013463</name>
</gene>
<accession>A0AA88AHW1</accession>
<dbReference type="EMBL" id="BTGU01000018">
    <property type="protein sequence ID" value="GMN44251.1"/>
    <property type="molecule type" value="Genomic_DNA"/>
</dbReference>
<sequence>MSSLEEDRHCGKEQDGEALQPLSYSNPVSLNNVDLVFSKGSFYVIELLICGVSGSPSATECWPSIDWDISSIIGVLSKRVLHVLDFSVPIHSAPGHLQKGSTLKRWGHQWGTLSAGSGDPIRLNSEFSRQVDTLQCQSEQAADIGDEIGVVTSGVSSVRRQIVSVVPRHCRQPVRGGVTRTVRGPPSKWRSPVVWEVLSGSMAWAPVVNCPGYAVGSASTVNTWPFNEVP</sequence>